<dbReference type="EMBL" id="FNAO01000001">
    <property type="protein sequence ID" value="SDD64683.1"/>
    <property type="molecule type" value="Genomic_DNA"/>
</dbReference>
<dbReference type="Proteomes" id="UP000199109">
    <property type="component" value="Unassembled WGS sequence"/>
</dbReference>
<dbReference type="Gene3D" id="1.20.120.530">
    <property type="entry name" value="GntR ligand-binding domain-like"/>
    <property type="match status" value="1"/>
</dbReference>
<dbReference type="Pfam" id="PF07729">
    <property type="entry name" value="FCD"/>
    <property type="match status" value="1"/>
</dbReference>
<dbReference type="GO" id="GO:0003677">
    <property type="term" value="F:DNA binding"/>
    <property type="evidence" value="ECO:0007669"/>
    <property type="project" value="UniProtKB-KW"/>
</dbReference>
<dbReference type="PANTHER" id="PTHR43537">
    <property type="entry name" value="TRANSCRIPTIONAL REGULATOR, GNTR FAMILY"/>
    <property type="match status" value="1"/>
</dbReference>
<dbReference type="SMART" id="SM00895">
    <property type="entry name" value="FCD"/>
    <property type="match status" value="1"/>
</dbReference>
<keyword evidence="3" id="KW-0804">Transcription</keyword>
<dbReference type="InterPro" id="IPR008920">
    <property type="entry name" value="TF_FadR/GntR_C"/>
</dbReference>
<name>A0A1G6WG30_9FLAO</name>
<evidence type="ECO:0000256" key="2">
    <source>
        <dbReference type="ARBA" id="ARBA00023125"/>
    </source>
</evidence>
<dbReference type="SUPFAM" id="SSF48008">
    <property type="entry name" value="GntR ligand-binding domain-like"/>
    <property type="match status" value="1"/>
</dbReference>
<dbReference type="STRING" id="641691.SAMN05421636_101300"/>
<keyword evidence="2 5" id="KW-0238">DNA-binding</keyword>
<gene>
    <name evidence="5" type="ORF">SAMN05421636_101300</name>
</gene>
<dbReference type="CDD" id="cd07377">
    <property type="entry name" value="WHTH_GntR"/>
    <property type="match status" value="1"/>
</dbReference>
<dbReference type="Pfam" id="PF00392">
    <property type="entry name" value="GntR"/>
    <property type="match status" value="1"/>
</dbReference>
<feature type="domain" description="HTH gntR-type" evidence="4">
    <location>
        <begin position="64"/>
        <end position="132"/>
    </location>
</feature>
<evidence type="ECO:0000313" key="6">
    <source>
        <dbReference type="Proteomes" id="UP000199109"/>
    </source>
</evidence>
<dbReference type="InterPro" id="IPR036388">
    <property type="entry name" value="WH-like_DNA-bd_sf"/>
</dbReference>
<keyword evidence="1" id="KW-0805">Transcription regulation</keyword>
<organism evidence="5 6">
    <name type="scientific">Pricia antarctica</name>
    <dbReference type="NCBI Taxonomy" id="641691"/>
    <lineage>
        <taxon>Bacteria</taxon>
        <taxon>Pseudomonadati</taxon>
        <taxon>Bacteroidota</taxon>
        <taxon>Flavobacteriia</taxon>
        <taxon>Flavobacteriales</taxon>
        <taxon>Flavobacteriaceae</taxon>
        <taxon>Pricia</taxon>
    </lineage>
</organism>
<reference evidence="5 6" key="1">
    <citation type="submission" date="2016-10" db="EMBL/GenBank/DDBJ databases">
        <authorList>
            <person name="de Groot N.N."/>
        </authorList>
    </citation>
    <scope>NUCLEOTIDE SEQUENCE [LARGE SCALE GENOMIC DNA]</scope>
    <source>
        <strain evidence="5 6">DSM 23421</strain>
    </source>
</reference>
<dbReference type="PROSITE" id="PS50949">
    <property type="entry name" value="HTH_GNTR"/>
    <property type="match status" value="1"/>
</dbReference>
<sequence length="294" mass="34260">MLNFVGPKVINVGHPILWGRENNYTYFCAHIFLEFKIIAYGNRYSHPIKTTMKKLKNLKPVDTGSLVDKVEVRLLSFFKENELKPGDAIPKELEFAESLGVSRTVVREALLRLRTLGLIDSKKHRGMTLKRPDIINNFARMMDPTLLGEDTLKQLFEFRLILEMGMADFLFEHKTQKDMDELEEIVEAEEATGTGKIRFTLDKEVAFHGKLYQMSHNITLQKFQNLLLPVFNYVYLNDTKNTDLDGYHFSDGQFVSHRMLFENLKVGTPETFRNAMRRHLEPHFDHTFKRDGNK</sequence>
<evidence type="ECO:0000256" key="1">
    <source>
        <dbReference type="ARBA" id="ARBA00023015"/>
    </source>
</evidence>
<keyword evidence="6" id="KW-1185">Reference proteome</keyword>
<protein>
    <submittedName>
        <fullName evidence="5">DNA-binding transcriptional regulator, FadR family</fullName>
    </submittedName>
</protein>
<dbReference type="InterPro" id="IPR000524">
    <property type="entry name" value="Tscrpt_reg_HTH_GntR"/>
</dbReference>
<dbReference type="InterPro" id="IPR036390">
    <property type="entry name" value="WH_DNA-bd_sf"/>
</dbReference>
<dbReference type="SMART" id="SM00345">
    <property type="entry name" value="HTH_GNTR"/>
    <property type="match status" value="1"/>
</dbReference>
<proteinExistence type="predicted"/>
<dbReference type="GO" id="GO:0003700">
    <property type="term" value="F:DNA-binding transcription factor activity"/>
    <property type="evidence" value="ECO:0007669"/>
    <property type="project" value="InterPro"/>
</dbReference>
<dbReference type="Gene3D" id="1.10.10.10">
    <property type="entry name" value="Winged helix-like DNA-binding domain superfamily/Winged helix DNA-binding domain"/>
    <property type="match status" value="1"/>
</dbReference>
<dbReference type="PRINTS" id="PR00035">
    <property type="entry name" value="HTHGNTR"/>
</dbReference>
<accession>A0A1G6WG30</accession>
<evidence type="ECO:0000259" key="4">
    <source>
        <dbReference type="PROSITE" id="PS50949"/>
    </source>
</evidence>
<dbReference type="SUPFAM" id="SSF46785">
    <property type="entry name" value="Winged helix' DNA-binding domain"/>
    <property type="match status" value="1"/>
</dbReference>
<evidence type="ECO:0000313" key="5">
    <source>
        <dbReference type="EMBL" id="SDD64683.1"/>
    </source>
</evidence>
<evidence type="ECO:0000256" key="3">
    <source>
        <dbReference type="ARBA" id="ARBA00023163"/>
    </source>
</evidence>
<dbReference type="AlphaFoldDB" id="A0A1G6WG30"/>
<dbReference type="InterPro" id="IPR011711">
    <property type="entry name" value="GntR_C"/>
</dbReference>
<dbReference type="PANTHER" id="PTHR43537:SF24">
    <property type="entry name" value="GLUCONATE OPERON TRANSCRIPTIONAL REPRESSOR"/>
    <property type="match status" value="1"/>
</dbReference>